<name>A0A2R6NWQ6_9APHY</name>
<sequence>MSSGWAGMSRTVREVDEDKIRGCKEDIDTLLVFAGLFSAIMTAFLIESYQLLMPSDTTTMISLLQQISAQAQSYTVTPGFHNANLSVSAGCVVTDTFEPTQSAIRINVLWFASLIFSVVTASFGILVKQWLREYLAGEYTSPQARLRIRQFRYPGLEHWKVFEIAAVLPLLLQLALGLFLLGLCFFTWSVHPSVGRTSTPIVAGWAFLFIAVTVAPALSSRCPYKTTLLKTSLKSLRRLLRKVPLLRPLYEKPRDKAANLLCTYCPPVTPEWQHTMTTPERNQLLPFEEEDAAMDEKNDTEMLAAVDSILLDDDVLRTTMWDSLQQVVPAPSDAIKFVFQAIERRLQRNVLSSFPTSILDLRQLTKRGWGAIIDITADTVIRNLEGSPGSPLQSWVEEALIILLSFSDFPLTPNGNRALSLCMSQKTRMYTSRIIASHTPDYKSFMHVLRRLRTVFTSYPPANTALCLREVVRSRIASEGSYIELWDIIRTRRDLPEDIIHVILLILSDILNNKLLKPQGQAWTLDEVHTLRNLLSSPVPVCARQSINMTLSTLLQRIGYTFVSMLRVAALRLEDRAFEESASFCNLRFAYIDSDLPQRRRILQNQRIILETYSKGVYDTRKDLPPISPVRLCRFYLRILSAAQMNDSLDVELRSHWQGIWNNTAKAINCLKLKKYDVEEHKRLAEECLIWLDELDAGRPLKLDVVGGDEGMQSKVDYAEWMNGFSGNSMFPDDLFNALSTFVLDGVVRDRGRTFAPSDSQKSG</sequence>
<feature type="transmembrane region" description="Helical" evidence="1">
    <location>
        <begin position="161"/>
        <end position="188"/>
    </location>
</feature>
<keyword evidence="1" id="KW-0472">Membrane</keyword>
<dbReference type="InterPro" id="IPR045338">
    <property type="entry name" value="DUF6535"/>
</dbReference>
<proteinExistence type="predicted"/>
<feature type="transmembrane region" description="Helical" evidence="1">
    <location>
        <begin position="108"/>
        <end position="127"/>
    </location>
</feature>
<feature type="transmembrane region" description="Helical" evidence="1">
    <location>
        <begin position="29"/>
        <end position="46"/>
    </location>
</feature>
<keyword evidence="1" id="KW-1133">Transmembrane helix</keyword>
<evidence type="ECO:0000313" key="4">
    <source>
        <dbReference type="Proteomes" id="UP000186601"/>
    </source>
</evidence>
<accession>A0A2R6NWQ6</accession>
<organism evidence="3 4">
    <name type="scientific">Hermanssonia centrifuga</name>
    <dbReference type="NCBI Taxonomy" id="98765"/>
    <lineage>
        <taxon>Eukaryota</taxon>
        <taxon>Fungi</taxon>
        <taxon>Dikarya</taxon>
        <taxon>Basidiomycota</taxon>
        <taxon>Agaricomycotina</taxon>
        <taxon>Agaricomycetes</taxon>
        <taxon>Polyporales</taxon>
        <taxon>Meruliaceae</taxon>
        <taxon>Hermanssonia</taxon>
    </lineage>
</organism>
<feature type="transmembrane region" description="Helical" evidence="1">
    <location>
        <begin position="200"/>
        <end position="218"/>
    </location>
</feature>
<dbReference type="EMBL" id="MLYV02000740">
    <property type="protein sequence ID" value="PSR78465.1"/>
    <property type="molecule type" value="Genomic_DNA"/>
</dbReference>
<protein>
    <recommendedName>
        <fullName evidence="2">DUF6535 domain-containing protein</fullName>
    </recommendedName>
</protein>
<evidence type="ECO:0000259" key="2">
    <source>
        <dbReference type="Pfam" id="PF20153"/>
    </source>
</evidence>
<dbReference type="Proteomes" id="UP000186601">
    <property type="component" value="Unassembled WGS sequence"/>
</dbReference>
<keyword evidence="1" id="KW-0812">Transmembrane</keyword>
<dbReference type="AlphaFoldDB" id="A0A2R6NWQ6"/>
<dbReference type="Pfam" id="PF20153">
    <property type="entry name" value="DUF6535"/>
    <property type="match status" value="1"/>
</dbReference>
<keyword evidence="4" id="KW-1185">Reference proteome</keyword>
<dbReference type="STRING" id="98765.A0A2R6NWQ6"/>
<evidence type="ECO:0000256" key="1">
    <source>
        <dbReference type="SAM" id="Phobius"/>
    </source>
</evidence>
<feature type="domain" description="DUF6535" evidence="2">
    <location>
        <begin position="5"/>
        <end position="189"/>
    </location>
</feature>
<comment type="caution">
    <text evidence="3">The sequence shown here is derived from an EMBL/GenBank/DDBJ whole genome shotgun (WGS) entry which is preliminary data.</text>
</comment>
<gene>
    <name evidence="3" type="ORF">PHLCEN_2v7408</name>
</gene>
<evidence type="ECO:0000313" key="3">
    <source>
        <dbReference type="EMBL" id="PSR78465.1"/>
    </source>
</evidence>
<dbReference type="OrthoDB" id="2799095at2759"/>
<reference evidence="3 4" key="1">
    <citation type="submission" date="2018-02" db="EMBL/GenBank/DDBJ databases">
        <title>Genome sequence of the basidiomycete white-rot fungus Phlebia centrifuga.</title>
        <authorList>
            <person name="Granchi Z."/>
            <person name="Peng M."/>
            <person name="de Vries R.P."/>
            <person name="Hilden K."/>
            <person name="Makela M.R."/>
            <person name="Grigoriev I."/>
            <person name="Riley R."/>
        </authorList>
    </citation>
    <scope>NUCLEOTIDE SEQUENCE [LARGE SCALE GENOMIC DNA]</scope>
    <source>
        <strain evidence="3 4">FBCC195</strain>
    </source>
</reference>